<dbReference type="InterPro" id="IPR050663">
    <property type="entry name" value="Ankyrin-SOCS_Box"/>
</dbReference>
<feature type="repeat" description="ANK" evidence="3">
    <location>
        <begin position="1172"/>
        <end position="1204"/>
    </location>
</feature>
<keyword evidence="1" id="KW-0677">Repeat</keyword>
<proteinExistence type="predicted"/>
<dbReference type="InterPro" id="IPR056884">
    <property type="entry name" value="NPHP3-like_N"/>
</dbReference>
<dbReference type="GO" id="GO:0005634">
    <property type="term" value="C:nucleus"/>
    <property type="evidence" value="ECO:0007669"/>
    <property type="project" value="TreeGrafter"/>
</dbReference>
<dbReference type="PROSITE" id="PS50297">
    <property type="entry name" value="ANK_REP_REGION"/>
    <property type="match status" value="7"/>
</dbReference>
<feature type="domain" description="NACHT" evidence="5">
    <location>
        <begin position="413"/>
        <end position="561"/>
    </location>
</feature>
<dbReference type="InterPro" id="IPR027417">
    <property type="entry name" value="P-loop_NTPase"/>
</dbReference>
<evidence type="ECO:0000256" key="4">
    <source>
        <dbReference type="SAM" id="MobiDB-lite"/>
    </source>
</evidence>
<feature type="repeat" description="ANK" evidence="3">
    <location>
        <begin position="1007"/>
        <end position="1039"/>
    </location>
</feature>
<dbReference type="EMBL" id="CDPU01000014">
    <property type="protein sequence ID" value="CEO49501.1"/>
    <property type="molecule type" value="Genomic_DNA"/>
</dbReference>
<evidence type="ECO:0000256" key="2">
    <source>
        <dbReference type="ARBA" id="ARBA00023043"/>
    </source>
</evidence>
<dbReference type="Pfam" id="PF00023">
    <property type="entry name" value="Ank"/>
    <property type="match status" value="1"/>
</dbReference>
<dbReference type="Pfam" id="PF12796">
    <property type="entry name" value="Ank_2"/>
    <property type="match status" value="3"/>
</dbReference>
<gene>
    <name evidence="6" type="ORF">BN869_000005558_1</name>
</gene>
<dbReference type="SMART" id="SM00248">
    <property type="entry name" value="ANK"/>
    <property type="match status" value="9"/>
</dbReference>
<evidence type="ECO:0000313" key="6">
    <source>
        <dbReference type="EMBL" id="CEO49501.1"/>
    </source>
</evidence>
<dbReference type="InterPro" id="IPR007111">
    <property type="entry name" value="NACHT_NTPase"/>
</dbReference>
<feature type="repeat" description="ANK" evidence="3">
    <location>
        <begin position="974"/>
        <end position="1006"/>
    </location>
</feature>
<dbReference type="SUPFAM" id="SSF48403">
    <property type="entry name" value="Ankyrin repeat"/>
    <property type="match status" value="1"/>
</dbReference>
<evidence type="ECO:0000256" key="3">
    <source>
        <dbReference type="PROSITE-ProRule" id="PRU00023"/>
    </source>
</evidence>
<dbReference type="InterPro" id="IPR029058">
    <property type="entry name" value="AB_hydrolase_fold"/>
</dbReference>
<name>A0A0B7K4C2_BIOOC</name>
<feature type="compositionally biased region" description="Basic and acidic residues" evidence="4">
    <location>
        <begin position="52"/>
        <end position="62"/>
    </location>
</feature>
<dbReference type="SUPFAM" id="SSF53474">
    <property type="entry name" value="alpha/beta-Hydrolases"/>
    <property type="match status" value="1"/>
</dbReference>
<dbReference type="Pfam" id="PF24883">
    <property type="entry name" value="NPHP3_N"/>
    <property type="match status" value="1"/>
</dbReference>
<dbReference type="InterPro" id="IPR036770">
    <property type="entry name" value="Ankyrin_rpt-contain_sf"/>
</dbReference>
<dbReference type="Gene3D" id="3.40.50.300">
    <property type="entry name" value="P-loop containing nucleotide triphosphate hydrolases"/>
    <property type="match status" value="1"/>
</dbReference>
<sequence>MTHSSNVGLTCLLNGGENPKAECCSLNVVLVHGFGGHPKSTWSKSTLSTKQDGQRVPDETQTRGRRRYRFHDAERLKNKQANAQGTAIVPIGNASAEGSQLNLAGSASSDTSSKVFWPHDLLGLDFPSVRVMAYGYQPDQEESLQANLLSLSNHLLSTLESERRGVAGRPIVFIAHSLGGILVKKALDLSRLSTASIRNVTKGVIFFGTPHCKPHGKSWGELLKRIPGEFVATNTTLFTTLDSQLNEEELEAIRDVFEKMLSRPSNKKLFVVTFTGAVVGGPAGSTSCPVIPVESARINSSWAKTRTLEGTHETMCEFSSPSDPNYQLLKVELLLALQIIDDGKRKKEKQKLERKDRDMQKQFLVQGEWFPKLLACPYWERKDEPNPPQTEGTCEWFLDHALYKYWRNSYTANILCVSADPGYGKSVLARHVAENVLPSNKSRLTCYFFFNNDYSDQKSVTGALLCILHQVFKDFPADFSPKALQTIIKNYEKTLELFHNFWDILLSVAERRKIKEVLCILDALDESSEPGRGQFIKALGKLHSQSRIKAVRLKFLVTSRPYLDTSSLGHQRVNLHLSGESDRGVGRISEVKFAIQQKAGTLIQKHRLGPEDGDFLIAELCRHPYPTYLWVYLVMEEADNILLNKENIQLKIQKLPQTVEEAYKNILAKVGDAESTRRVLHIILAAQRPLTLKEMSFALAIGPGHKPPGDNKLVPEAKVCNDIQDLCGAFVRIVNSKIYLVHQTAREFLVSSHEPVQPLDTNDDISPTSSSQWKSTFKPQESHQILAEICLERITLSDCRLDQHQDNMETSHDVKGYPLMSYASQHWAEHFRKGDGMHKASIIKTAMDCFTARPLASQAWFGIHQTAGNFYVGPDKPTALALAAYFGLGVVVERLPKDALDTVNERSSGLTPLQWAVRGGHRGVVQQLIAAGADVDLRAEDGRAALHFAAERNDRVLMQQLVAAGANTNTHDMLKRTALHLAAGKGHPDMVQQLLAAGAAANIQDIHGKTALLSAMDSGNSVVVQRLVAGGSDIGIQDTMGQTALQRAAKRGHIDIVQLLMGAGADIRVRDKEGQTALHHAASQGREAVVRQLIAAGSDIRTGDRRDRTPLELAARKRSGEVVQLLVGAGAEINHQDRDGNTALIWVAREVDNDIMQQLIGAGADMGLRDRCGRTAFLWPASLGHLATVQQLLAAGADASVRDQGGRTALDLAVANSRVGVEQFLKSMD</sequence>
<dbReference type="Pfam" id="PF22939">
    <property type="entry name" value="WHD_GPIID"/>
    <property type="match status" value="1"/>
</dbReference>
<dbReference type="AlphaFoldDB" id="A0A0B7K4C2"/>
<reference evidence="6" key="1">
    <citation type="submission" date="2015-01" db="EMBL/GenBank/DDBJ databases">
        <authorList>
            <person name="Durling Mikael"/>
        </authorList>
    </citation>
    <scope>NUCLEOTIDE SEQUENCE</scope>
</reference>
<dbReference type="PANTHER" id="PTHR24193:SF121">
    <property type="entry name" value="ADA2A-CONTAINING COMPLEX COMPONENT 3, ISOFORM D"/>
    <property type="match status" value="1"/>
</dbReference>
<dbReference type="GO" id="GO:0045944">
    <property type="term" value="P:positive regulation of transcription by RNA polymerase II"/>
    <property type="evidence" value="ECO:0007669"/>
    <property type="project" value="TreeGrafter"/>
</dbReference>
<organism evidence="6">
    <name type="scientific">Bionectria ochroleuca</name>
    <name type="common">Gliocladium roseum</name>
    <dbReference type="NCBI Taxonomy" id="29856"/>
    <lineage>
        <taxon>Eukaryota</taxon>
        <taxon>Fungi</taxon>
        <taxon>Dikarya</taxon>
        <taxon>Ascomycota</taxon>
        <taxon>Pezizomycotina</taxon>
        <taxon>Sordariomycetes</taxon>
        <taxon>Hypocreomycetidae</taxon>
        <taxon>Hypocreales</taxon>
        <taxon>Bionectriaceae</taxon>
        <taxon>Clonostachys</taxon>
    </lineage>
</organism>
<feature type="repeat" description="ANK" evidence="3">
    <location>
        <begin position="908"/>
        <end position="940"/>
    </location>
</feature>
<dbReference type="PRINTS" id="PR01415">
    <property type="entry name" value="ANKYRIN"/>
</dbReference>
<dbReference type="PANTHER" id="PTHR24193">
    <property type="entry name" value="ANKYRIN REPEAT PROTEIN"/>
    <property type="match status" value="1"/>
</dbReference>
<evidence type="ECO:0000256" key="1">
    <source>
        <dbReference type="ARBA" id="ARBA00022737"/>
    </source>
</evidence>
<feature type="repeat" description="ANK" evidence="3">
    <location>
        <begin position="1106"/>
        <end position="1138"/>
    </location>
</feature>
<protein>
    <recommendedName>
        <fullName evidence="5">NACHT domain-containing protein</fullName>
    </recommendedName>
</protein>
<evidence type="ECO:0000259" key="5">
    <source>
        <dbReference type="PROSITE" id="PS50837"/>
    </source>
</evidence>
<dbReference type="PROSITE" id="PS50088">
    <property type="entry name" value="ANK_REPEAT"/>
    <property type="match status" value="9"/>
</dbReference>
<feature type="compositionally biased region" description="Low complexity" evidence="4">
    <location>
        <begin position="39"/>
        <end position="50"/>
    </location>
</feature>
<dbReference type="PROSITE" id="PS50837">
    <property type="entry name" value="NACHT"/>
    <property type="match status" value="1"/>
</dbReference>
<feature type="repeat" description="ANK" evidence="3">
    <location>
        <begin position="941"/>
        <end position="973"/>
    </location>
</feature>
<dbReference type="InterPro" id="IPR054471">
    <property type="entry name" value="GPIID_WHD"/>
</dbReference>
<dbReference type="Gene3D" id="1.25.40.20">
    <property type="entry name" value="Ankyrin repeat-containing domain"/>
    <property type="match status" value="3"/>
</dbReference>
<keyword evidence="2 3" id="KW-0040">ANK repeat</keyword>
<feature type="repeat" description="ANK" evidence="3">
    <location>
        <begin position="1073"/>
        <end position="1105"/>
    </location>
</feature>
<feature type="repeat" description="ANK" evidence="3">
    <location>
        <begin position="1040"/>
        <end position="1072"/>
    </location>
</feature>
<feature type="region of interest" description="Disordered" evidence="4">
    <location>
        <begin position="39"/>
        <end position="64"/>
    </location>
</feature>
<dbReference type="Gene3D" id="3.40.50.1820">
    <property type="entry name" value="alpha/beta hydrolase"/>
    <property type="match status" value="1"/>
</dbReference>
<dbReference type="GO" id="GO:0000976">
    <property type="term" value="F:transcription cis-regulatory region binding"/>
    <property type="evidence" value="ECO:0007669"/>
    <property type="project" value="TreeGrafter"/>
</dbReference>
<feature type="repeat" description="ANK" evidence="3">
    <location>
        <begin position="1139"/>
        <end position="1171"/>
    </location>
</feature>
<dbReference type="InterPro" id="IPR002110">
    <property type="entry name" value="Ankyrin_rpt"/>
</dbReference>
<accession>A0A0B7K4C2</accession>
<dbReference type="SUPFAM" id="SSF52540">
    <property type="entry name" value="P-loop containing nucleoside triphosphate hydrolases"/>
    <property type="match status" value="1"/>
</dbReference>